<reference evidence="1 2" key="1">
    <citation type="submission" date="2019-10" db="EMBL/GenBank/DDBJ databases">
        <authorList>
            <person name="Palmer J.M."/>
        </authorList>
    </citation>
    <scope>NUCLEOTIDE SEQUENCE [LARGE SCALE GENOMIC DNA]</scope>
    <source>
        <strain evidence="1 2">TWF730</strain>
    </source>
</reference>
<dbReference type="Proteomes" id="UP001373714">
    <property type="component" value="Unassembled WGS sequence"/>
</dbReference>
<proteinExistence type="predicted"/>
<accession>A0AAV9UTP0</accession>
<evidence type="ECO:0000313" key="1">
    <source>
        <dbReference type="EMBL" id="KAK6345786.1"/>
    </source>
</evidence>
<evidence type="ECO:0000313" key="2">
    <source>
        <dbReference type="Proteomes" id="UP001373714"/>
    </source>
</evidence>
<protein>
    <submittedName>
        <fullName evidence="1">Uncharacterized protein</fullName>
    </submittedName>
</protein>
<dbReference type="AlphaFoldDB" id="A0AAV9UTP0"/>
<dbReference type="EMBL" id="JAVHNS010000008">
    <property type="protein sequence ID" value="KAK6345786.1"/>
    <property type="molecule type" value="Genomic_DNA"/>
</dbReference>
<keyword evidence="2" id="KW-1185">Reference proteome</keyword>
<name>A0AAV9UTP0_9PEZI</name>
<comment type="caution">
    <text evidence="1">The sequence shown here is derived from an EMBL/GenBank/DDBJ whole genome shotgun (WGS) entry which is preliminary data.</text>
</comment>
<organism evidence="1 2">
    <name type="scientific">Orbilia blumenaviensis</name>
    <dbReference type="NCBI Taxonomy" id="1796055"/>
    <lineage>
        <taxon>Eukaryota</taxon>
        <taxon>Fungi</taxon>
        <taxon>Dikarya</taxon>
        <taxon>Ascomycota</taxon>
        <taxon>Pezizomycotina</taxon>
        <taxon>Orbiliomycetes</taxon>
        <taxon>Orbiliales</taxon>
        <taxon>Orbiliaceae</taxon>
        <taxon>Orbilia</taxon>
    </lineage>
</organism>
<sequence length="96" mass="11402">MGQHPTFRKNVTRAVPERSRRFIKKYLVAEIDRQDVKDVIEFMEERAEIHNEIVEWNCQDYCLEALEGLRENFLISDDDENYEDGIGKTKEYYGPG</sequence>
<gene>
    <name evidence="1" type="ORF">TWF730_010129</name>
</gene>